<reference evidence="3" key="1">
    <citation type="submission" date="2022-11" db="EMBL/GenBank/DDBJ databases">
        <authorList>
            <person name="Petersen C."/>
        </authorList>
    </citation>
    <scope>NUCLEOTIDE SEQUENCE</scope>
    <source>
        <strain evidence="3">IBT 16849</strain>
    </source>
</reference>
<feature type="region of interest" description="Disordered" evidence="1">
    <location>
        <begin position="247"/>
        <end position="289"/>
    </location>
</feature>
<feature type="domain" description="WW" evidence="2">
    <location>
        <begin position="92"/>
        <end position="126"/>
    </location>
</feature>
<reference evidence="3" key="2">
    <citation type="journal article" date="2023" name="IMA Fungus">
        <title>Comparative genomic study of the Penicillium genus elucidates a diverse pangenome and 15 lateral gene transfer events.</title>
        <authorList>
            <person name="Petersen C."/>
            <person name="Sorensen T."/>
            <person name="Nielsen M.R."/>
            <person name="Sondergaard T.E."/>
            <person name="Sorensen J.L."/>
            <person name="Fitzpatrick D.A."/>
            <person name="Frisvad J.C."/>
            <person name="Nielsen K.L."/>
        </authorList>
    </citation>
    <scope>NUCLEOTIDE SEQUENCE</scope>
    <source>
        <strain evidence="3">IBT 16849</strain>
    </source>
</reference>
<dbReference type="SMART" id="SM00456">
    <property type="entry name" value="WW"/>
    <property type="match status" value="1"/>
</dbReference>
<comment type="caution">
    <text evidence="3">The sequence shown here is derived from an EMBL/GenBank/DDBJ whole genome shotgun (WGS) entry which is preliminary data.</text>
</comment>
<dbReference type="InterPro" id="IPR001202">
    <property type="entry name" value="WW_dom"/>
</dbReference>
<evidence type="ECO:0000313" key="3">
    <source>
        <dbReference type="EMBL" id="KAJ5199258.1"/>
    </source>
</evidence>
<evidence type="ECO:0000259" key="2">
    <source>
        <dbReference type="PROSITE" id="PS50020"/>
    </source>
</evidence>
<evidence type="ECO:0000313" key="4">
    <source>
        <dbReference type="Proteomes" id="UP001150879"/>
    </source>
</evidence>
<evidence type="ECO:0000256" key="1">
    <source>
        <dbReference type="SAM" id="MobiDB-lite"/>
    </source>
</evidence>
<gene>
    <name evidence="3" type="ORF">N7472_004462</name>
</gene>
<dbReference type="CDD" id="cd00201">
    <property type="entry name" value="WW"/>
    <property type="match status" value="1"/>
</dbReference>
<feature type="compositionally biased region" description="Polar residues" evidence="1">
    <location>
        <begin position="16"/>
        <end position="27"/>
    </location>
</feature>
<dbReference type="Gene3D" id="2.20.70.10">
    <property type="match status" value="1"/>
</dbReference>
<dbReference type="Pfam" id="PF00397">
    <property type="entry name" value="WW"/>
    <property type="match status" value="1"/>
</dbReference>
<sequence>MSASPEVSAPAPQGCPSGSPNPASNLATEAKDDIDSQEDQAPKNEGTPSVQEPETDASKSQSDKHEKDELTSAPPLPDEAPPPLPTEAPPAQPEDDGWHALVDRDTGLWYYWNRFTRETQWENPRVPQVAAAPAVAIPAVPAIPAAPGTDDNHESAAPEKEPIVGGYNPAIHGDYDPTAPYAQYHEEPAQPATAPGFDPSAAYAATGTFNRFTGRWQAATINPENHNDENKSRRQMNAFFDVDAAANSHDGRSLRAERSAKKLTKQELKQFKEKRREKKEEKRRAWLRD</sequence>
<accession>A0A9W9JLQ3</accession>
<dbReference type="SUPFAM" id="SSF51045">
    <property type="entry name" value="WW domain"/>
    <property type="match status" value="1"/>
</dbReference>
<feature type="region of interest" description="Disordered" evidence="1">
    <location>
        <begin position="1"/>
        <end position="100"/>
    </location>
</feature>
<feature type="compositionally biased region" description="Basic and acidic residues" evidence="1">
    <location>
        <begin position="278"/>
        <end position="289"/>
    </location>
</feature>
<organism evidence="3 4">
    <name type="scientific">Penicillium cf. griseofulvum</name>
    <dbReference type="NCBI Taxonomy" id="2972120"/>
    <lineage>
        <taxon>Eukaryota</taxon>
        <taxon>Fungi</taxon>
        <taxon>Dikarya</taxon>
        <taxon>Ascomycota</taxon>
        <taxon>Pezizomycotina</taxon>
        <taxon>Eurotiomycetes</taxon>
        <taxon>Eurotiomycetidae</taxon>
        <taxon>Eurotiales</taxon>
        <taxon>Aspergillaceae</taxon>
        <taxon>Penicillium</taxon>
    </lineage>
</organism>
<dbReference type="PROSITE" id="PS50020">
    <property type="entry name" value="WW_DOMAIN_2"/>
    <property type="match status" value="1"/>
</dbReference>
<dbReference type="EMBL" id="JAPQKP010000003">
    <property type="protein sequence ID" value="KAJ5199258.1"/>
    <property type="molecule type" value="Genomic_DNA"/>
</dbReference>
<keyword evidence="4" id="KW-1185">Reference proteome</keyword>
<dbReference type="InterPro" id="IPR036020">
    <property type="entry name" value="WW_dom_sf"/>
</dbReference>
<dbReference type="Proteomes" id="UP001150879">
    <property type="component" value="Unassembled WGS sequence"/>
</dbReference>
<feature type="compositionally biased region" description="Basic and acidic residues" evidence="1">
    <location>
        <begin position="249"/>
        <end position="271"/>
    </location>
</feature>
<dbReference type="OrthoDB" id="2444812at2759"/>
<name>A0A9W9JLQ3_9EURO</name>
<feature type="compositionally biased region" description="Pro residues" evidence="1">
    <location>
        <begin position="74"/>
        <end position="92"/>
    </location>
</feature>
<feature type="compositionally biased region" description="Basic and acidic residues" evidence="1">
    <location>
        <begin position="61"/>
        <end position="70"/>
    </location>
</feature>
<dbReference type="AlphaFoldDB" id="A0A9W9JLQ3"/>
<dbReference type="PROSITE" id="PS01159">
    <property type="entry name" value="WW_DOMAIN_1"/>
    <property type="match status" value="1"/>
</dbReference>
<protein>
    <submittedName>
        <fullName evidence="3">WW/Rsp5/WWP</fullName>
    </submittedName>
</protein>
<proteinExistence type="predicted"/>